<dbReference type="AlphaFoldDB" id="L0AX85"/>
<evidence type="ECO:0000313" key="1">
    <source>
        <dbReference type="EMBL" id="AFZ80175.1"/>
    </source>
</evidence>
<dbReference type="RefSeq" id="XP_004829841.1">
    <property type="nucleotide sequence ID" value="XM_004829784.1"/>
</dbReference>
<accession>L0AX85</accession>
<proteinExistence type="predicted"/>
<sequence>MPSGVTIEIDIDKKESYTNVTLATDNKPTTKDGTVLYGYCKRIYTVDKKYKIENIKKGHSELNGFNDLNLYSNVSIYYWTTKDNQIFIIQLGEDDYYDTNGGTEWNKYSYTTSHAFINDLDEWNCLLNSIHVADISQKSSNPRSSYNCPSCGSYSHRTIRINRNASKEHTHQYVRYNHEIEEGQFGTVRNDKHTILSVPEGVNSLYVYWSTGTSATRRILCYSNKGSYKWYSKYLGDTEWTEESALTQDPDTLETTPEKIQQVIQGFSTPNVIIDLKQETADSYTPKNNVLNFKVEVTGNPSQSGYYEYKHSMVGEGTFKVKSVVHGGNILDGIKSEIISSISGFYLGAEQKYDNLLIVKLTSGTEEKYYKNPHGSNWNIDNFIHQPNLLTHLDLQNCKRNNAHVPDISKAGSTTYPCYACEDSGQTVTFSASSNEVDGKYKKVVHTISSAGSNKIGAIDNSNKRQFGIKITSSVTSLTAFHYPPNNGRPLLIYLPGLSTSWYRRQDKNSNRWEEIENNAPESDNDGAKILKLLKKINGDKEGPSGGEIAGYSTAGVMTPLATAEAVNYTLDTGWSIIRRVMAIFNAAI</sequence>
<name>L0AX85_THEEQ</name>
<reference evidence="1 2" key="1">
    <citation type="journal article" date="2012" name="BMC Genomics">
        <title>Comparative genomic analysis and phylogenetic position of Theileria equi.</title>
        <authorList>
            <person name="Kappmeyer L.S."/>
            <person name="Thiagarajan M."/>
            <person name="Herndon D.R."/>
            <person name="Ramsay J.D."/>
            <person name="Caler E."/>
            <person name="Djikeng A."/>
            <person name="Gillespie J.J."/>
            <person name="Lau A.O."/>
            <person name="Roalson E.H."/>
            <person name="Silva J.C."/>
            <person name="Silva M.G."/>
            <person name="Suarez C.E."/>
            <person name="Ueti M.W."/>
            <person name="Nene V.M."/>
            <person name="Mealey R.H."/>
            <person name="Knowles D.P."/>
            <person name="Brayton K.A."/>
        </authorList>
    </citation>
    <scope>NUCLEOTIDE SEQUENCE [LARGE SCALE GENOMIC DNA]</scope>
    <source>
        <strain evidence="1 2">WA</strain>
    </source>
</reference>
<dbReference type="Proteomes" id="UP000031512">
    <property type="component" value="Chromosome 1"/>
</dbReference>
<dbReference type="GeneID" id="15803469"/>
<dbReference type="KEGG" id="beq:BEWA_030280"/>
<dbReference type="EMBL" id="CP001669">
    <property type="protein sequence ID" value="AFZ80175.1"/>
    <property type="molecule type" value="Genomic_DNA"/>
</dbReference>
<dbReference type="VEuPathDB" id="PiroplasmaDB:BEWA_030280"/>
<organism evidence="1 2">
    <name type="scientific">Theileria equi strain WA</name>
    <dbReference type="NCBI Taxonomy" id="1537102"/>
    <lineage>
        <taxon>Eukaryota</taxon>
        <taxon>Sar</taxon>
        <taxon>Alveolata</taxon>
        <taxon>Apicomplexa</taxon>
        <taxon>Aconoidasida</taxon>
        <taxon>Piroplasmida</taxon>
        <taxon>Theileriidae</taxon>
        <taxon>Theileria</taxon>
    </lineage>
</organism>
<evidence type="ECO:0000313" key="2">
    <source>
        <dbReference type="Proteomes" id="UP000031512"/>
    </source>
</evidence>
<keyword evidence="2" id="KW-1185">Reference proteome</keyword>
<protein>
    <submittedName>
        <fullName evidence="1">Uncharacterized protein</fullName>
    </submittedName>
</protein>
<gene>
    <name evidence="1" type="ORF">BEWA_030280</name>
</gene>